<evidence type="ECO:0000256" key="4">
    <source>
        <dbReference type="ARBA" id="ARBA00022989"/>
    </source>
</evidence>
<evidence type="ECO:0000256" key="6">
    <source>
        <dbReference type="SAM" id="Phobius"/>
    </source>
</evidence>
<feature type="transmembrane region" description="Helical" evidence="6">
    <location>
        <begin position="31"/>
        <end position="51"/>
    </location>
</feature>
<dbReference type="AlphaFoldDB" id="A0A0P9H640"/>
<protein>
    <recommendedName>
        <fullName evidence="7">Major facilitator superfamily (MFS) profile domain-containing protein</fullName>
    </recommendedName>
</protein>
<dbReference type="PANTHER" id="PTHR23501:SF191">
    <property type="entry name" value="VACUOLAR BASIC AMINO ACID TRANSPORTER 4"/>
    <property type="match status" value="1"/>
</dbReference>
<dbReference type="PATRIC" id="fig|186479.3.peg.3753"/>
<comment type="caution">
    <text evidence="8">The sequence shown here is derived from an EMBL/GenBank/DDBJ whole genome shotgun (WGS) entry which is preliminary data.</text>
</comment>
<comment type="subcellular location">
    <subcellularLocation>
        <location evidence="1">Cell membrane</location>
        <topology evidence="1">Multi-pass membrane protein</topology>
    </subcellularLocation>
</comment>
<accession>A0A0P9H640</accession>
<proteinExistence type="predicted"/>
<feature type="domain" description="Major facilitator superfamily (MFS) profile" evidence="7">
    <location>
        <begin position="1"/>
        <end position="144"/>
    </location>
</feature>
<feature type="transmembrane region" description="Helical" evidence="6">
    <location>
        <begin position="6"/>
        <end position="24"/>
    </location>
</feature>
<feature type="transmembrane region" description="Helical" evidence="6">
    <location>
        <begin position="101"/>
        <end position="126"/>
    </location>
</feature>
<dbReference type="PANTHER" id="PTHR23501">
    <property type="entry name" value="MAJOR FACILITATOR SUPERFAMILY"/>
    <property type="match status" value="1"/>
</dbReference>
<keyword evidence="2" id="KW-0813">Transport</keyword>
<keyword evidence="5 6" id="KW-0472">Membrane</keyword>
<dbReference type="PROSITE" id="PS50850">
    <property type="entry name" value="MFS"/>
    <property type="match status" value="1"/>
</dbReference>
<reference evidence="8 9" key="1">
    <citation type="submission" date="2015-09" db="EMBL/GenBank/DDBJ databases">
        <title>Draft genome sequence of Kouleothrix aurantiaca JCM 19913.</title>
        <authorList>
            <person name="Hemp J."/>
        </authorList>
    </citation>
    <scope>NUCLEOTIDE SEQUENCE [LARGE SCALE GENOMIC DNA]</scope>
    <source>
        <strain evidence="8 9">COM-B</strain>
    </source>
</reference>
<evidence type="ECO:0000259" key="7">
    <source>
        <dbReference type="PROSITE" id="PS50850"/>
    </source>
</evidence>
<evidence type="ECO:0000256" key="5">
    <source>
        <dbReference type="ARBA" id="ARBA00023136"/>
    </source>
</evidence>
<dbReference type="GO" id="GO:0022857">
    <property type="term" value="F:transmembrane transporter activity"/>
    <property type="evidence" value="ECO:0007669"/>
    <property type="project" value="InterPro"/>
</dbReference>
<name>A0A0P9H640_9CHLR</name>
<feature type="transmembrane region" description="Helical" evidence="6">
    <location>
        <begin position="161"/>
        <end position="183"/>
    </location>
</feature>
<keyword evidence="9" id="KW-1185">Reference proteome</keyword>
<keyword evidence="3 6" id="KW-0812">Transmembrane</keyword>
<sequence>AGAAIMPMMLSWVLASIVGSRLLLNVGYRTLSVFGMVLFVIGALALTQSGGAFGTTLLLGSMALMGVGMGLSIPSFLIAVQSTVQRSALGTATSTLQFSRSIGGTLGVSIMGALLSAQLAAGLLAAGLDPASVSLSALLDPIAQANSAALDGTLRTVLARAILGVFWLAFGAAVLGLAATLLAPAVQLGKRAVSQTVGEGEAITPPLPVGE</sequence>
<organism evidence="8 9">
    <name type="scientific">Kouleothrix aurantiaca</name>
    <dbReference type="NCBI Taxonomy" id="186479"/>
    <lineage>
        <taxon>Bacteria</taxon>
        <taxon>Bacillati</taxon>
        <taxon>Chloroflexota</taxon>
        <taxon>Chloroflexia</taxon>
        <taxon>Chloroflexales</taxon>
        <taxon>Roseiflexineae</taxon>
        <taxon>Roseiflexaceae</taxon>
        <taxon>Kouleothrix</taxon>
    </lineage>
</organism>
<dbReference type="Proteomes" id="UP000050509">
    <property type="component" value="Unassembled WGS sequence"/>
</dbReference>
<evidence type="ECO:0000256" key="2">
    <source>
        <dbReference type="ARBA" id="ARBA00022448"/>
    </source>
</evidence>
<evidence type="ECO:0000256" key="3">
    <source>
        <dbReference type="ARBA" id="ARBA00022692"/>
    </source>
</evidence>
<dbReference type="InterPro" id="IPR020846">
    <property type="entry name" value="MFS_dom"/>
</dbReference>
<dbReference type="InterPro" id="IPR036259">
    <property type="entry name" value="MFS_trans_sf"/>
</dbReference>
<dbReference type="GO" id="GO:0005886">
    <property type="term" value="C:plasma membrane"/>
    <property type="evidence" value="ECO:0007669"/>
    <property type="project" value="UniProtKB-SubCell"/>
</dbReference>
<feature type="non-terminal residue" evidence="8">
    <location>
        <position position="1"/>
    </location>
</feature>
<evidence type="ECO:0000256" key="1">
    <source>
        <dbReference type="ARBA" id="ARBA00004651"/>
    </source>
</evidence>
<dbReference type="Gene3D" id="1.20.1250.20">
    <property type="entry name" value="MFS general substrate transporter like domains"/>
    <property type="match status" value="1"/>
</dbReference>
<feature type="transmembrane region" description="Helical" evidence="6">
    <location>
        <begin position="57"/>
        <end position="80"/>
    </location>
</feature>
<dbReference type="SUPFAM" id="SSF103473">
    <property type="entry name" value="MFS general substrate transporter"/>
    <property type="match status" value="1"/>
</dbReference>
<evidence type="ECO:0000313" key="8">
    <source>
        <dbReference type="EMBL" id="KPV49356.1"/>
    </source>
</evidence>
<evidence type="ECO:0000313" key="9">
    <source>
        <dbReference type="Proteomes" id="UP000050509"/>
    </source>
</evidence>
<keyword evidence="4 6" id="KW-1133">Transmembrane helix</keyword>
<gene>
    <name evidence="8" type="ORF">SE17_33115</name>
</gene>
<dbReference type="EMBL" id="LJCR01002026">
    <property type="protein sequence ID" value="KPV49356.1"/>
    <property type="molecule type" value="Genomic_DNA"/>
</dbReference>